<proteinExistence type="predicted"/>
<sequence length="136" mass="15491">MRCGYRNRRVTSEDLADPKTLLRDATDVRTRVARVLDLLAERRAEAADALDVHRDEAAARQLTKIPIERLREVTDMRLRISPLREAGYGTVFDVYRASLDELDAVPNIGEVRAAQDIVAAERRRLLPTAREDLRPN</sequence>
<protein>
    <submittedName>
        <fullName evidence="3">Unannotated protein</fullName>
    </submittedName>
</protein>
<gene>
    <name evidence="1" type="ORF">UFOPK2754_01209</name>
    <name evidence="2" type="ORF">UFOPK3139_00096</name>
    <name evidence="3" type="ORF">UFOPK3543_01206</name>
    <name evidence="4" type="ORF">UFOPK3967_00041</name>
</gene>
<dbReference type="EMBL" id="CAFBOS010000001">
    <property type="protein sequence ID" value="CAB4975735.1"/>
    <property type="molecule type" value="Genomic_DNA"/>
</dbReference>
<dbReference type="AlphaFoldDB" id="A0A6J7GJQ0"/>
<evidence type="ECO:0000313" key="4">
    <source>
        <dbReference type="EMBL" id="CAB4975735.1"/>
    </source>
</evidence>
<reference evidence="3" key="1">
    <citation type="submission" date="2020-05" db="EMBL/GenBank/DDBJ databases">
        <authorList>
            <person name="Chiriac C."/>
            <person name="Salcher M."/>
            <person name="Ghai R."/>
            <person name="Kavagutti S V."/>
        </authorList>
    </citation>
    <scope>NUCLEOTIDE SEQUENCE</scope>
</reference>
<accession>A0A6J7GJQ0</accession>
<evidence type="ECO:0000313" key="2">
    <source>
        <dbReference type="EMBL" id="CAB4812623.1"/>
    </source>
</evidence>
<dbReference type="Gene3D" id="1.10.150.20">
    <property type="entry name" value="5' to 3' exonuclease, C-terminal subdomain"/>
    <property type="match status" value="1"/>
</dbReference>
<dbReference type="EMBL" id="CAEZYR010000037">
    <property type="protein sequence ID" value="CAB4741531.1"/>
    <property type="molecule type" value="Genomic_DNA"/>
</dbReference>
<evidence type="ECO:0000313" key="3">
    <source>
        <dbReference type="EMBL" id="CAB4906858.1"/>
    </source>
</evidence>
<organism evidence="3">
    <name type="scientific">freshwater metagenome</name>
    <dbReference type="NCBI Taxonomy" id="449393"/>
    <lineage>
        <taxon>unclassified sequences</taxon>
        <taxon>metagenomes</taxon>
        <taxon>ecological metagenomes</taxon>
    </lineage>
</organism>
<dbReference type="EMBL" id="CAFBMH010000035">
    <property type="protein sequence ID" value="CAB4906858.1"/>
    <property type="molecule type" value="Genomic_DNA"/>
</dbReference>
<evidence type="ECO:0000313" key="1">
    <source>
        <dbReference type="EMBL" id="CAB4741531.1"/>
    </source>
</evidence>
<name>A0A6J7GJQ0_9ZZZZ</name>
<dbReference type="EMBL" id="CAFABA010000002">
    <property type="protein sequence ID" value="CAB4812623.1"/>
    <property type="molecule type" value="Genomic_DNA"/>
</dbReference>